<dbReference type="EMBL" id="CP013118">
    <property type="protein sequence ID" value="ALO14676.1"/>
    <property type="molecule type" value="Genomic_DNA"/>
</dbReference>
<organism evidence="3 4">
    <name type="scientific">Salinivirga cyanobacteriivorans</name>
    <dbReference type="NCBI Taxonomy" id="1307839"/>
    <lineage>
        <taxon>Bacteria</taxon>
        <taxon>Pseudomonadati</taxon>
        <taxon>Bacteroidota</taxon>
        <taxon>Bacteroidia</taxon>
        <taxon>Bacteroidales</taxon>
        <taxon>Salinivirgaceae</taxon>
        <taxon>Salinivirga</taxon>
    </lineage>
</organism>
<feature type="domain" description="DUF5723" evidence="2">
    <location>
        <begin position="44"/>
        <end position="455"/>
    </location>
</feature>
<reference evidence="3 4" key="1">
    <citation type="submission" date="2015-11" db="EMBL/GenBank/DDBJ databases">
        <title>Description and complete genome sequence of a novel strain predominating in hypersaline microbial mats and representing a new family of the Bacteriodetes phylum.</title>
        <authorList>
            <person name="Spring S."/>
            <person name="Bunk B."/>
            <person name="Sproer C."/>
            <person name="Klenk H.-P."/>
        </authorList>
    </citation>
    <scope>NUCLEOTIDE SEQUENCE [LARGE SCALE GENOMIC DNA]</scope>
    <source>
        <strain evidence="3 4">L21-Spi-D4</strain>
    </source>
</reference>
<dbReference type="InterPro" id="IPR043781">
    <property type="entry name" value="DUF5723"/>
</dbReference>
<evidence type="ECO:0000256" key="1">
    <source>
        <dbReference type="SAM" id="SignalP"/>
    </source>
</evidence>
<proteinExistence type="predicted"/>
<sequence precursor="true">MLKKYIYQIFIVIAAVLLSSNAWAQESISMYNMRTLPQTSRLNPAFQTDYNGHMGGLISPFSGQLLPDLDINFHSSSFAYNDFIYGGDGIYSDSLIWAFNSHDDALKFVDKLDKVNHLTFGINNNILNFGFRTKKLYWSFNATTRTNVDLSFPGGLVELMVKGNAHPDISPNMDLSGFGVDFMSYLEVGLGTSMEIMPELKVGIKAKALAGLANVETVKTDLYLDSYNDSLILQSDIQMRASQPAFILEDLYYDFQGDSLVSETTELETNEIINNLGYDFSNPGFAIDLGAEYEIMPELKAFASVTDIGFIQWNTNVAEVSGGGKFFFEGIDGVNYIDDNDTTTTEPEIGETYEDSLLRVLDIKKTGVSSYKTWLPTRVYVGGTYNITDAIGFGGLYRGVIHDGELNSAVSISANANTNHISATITYTVMEDNFDNIGIGFAGRFGPLQMYIMSDHVLEEVFPQTARDVNIRMGVNWIFGYKKDKAALIE</sequence>
<feature type="chain" id="PRO_5006599486" description="DUF5723 domain-containing protein" evidence="1">
    <location>
        <begin position="25"/>
        <end position="490"/>
    </location>
</feature>
<name>A0A0S2HXI4_9BACT</name>
<keyword evidence="1" id="KW-0732">Signal</keyword>
<dbReference type="AlphaFoldDB" id="A0A0S2HXI4"/>
<dbReference type="Pfam" id="PF18990">
    <property type="entry name" value="DUF5723"/>
    <property type="match status" value="1"/>
</dbReference>
<dbReference type="RefSeq" id="WP_057952198.1">
    <property type="nucleotide sequence ID" value="NZ_CP013118.1"/>
</dbReference>
<dbReference type="OrthoDB" id="1489601at2"/>
<gene>
    <name evidence="3" type="ORF">L21SP5_01009</name>
</gene>
<protein>
    <recommendedName>
        <fullName evidence="2">DUF5723 domain-containing protein</fullName>
    </recommendedName>
</protein>
<feature type="signal peptide" evidence="1">
    <location>
        <begin position="1"/>
        <end position="24"/>
    </location>
</feature>
<dbReference type="Proteomes" id="UP000064893">
    <property type="component" value="Chromosome"/>
</dbReference>
<accession>A0A0S2HXI4</accession>
<evidence type="ECO:0000259" key="2">
    <source>
        <dbReference type="Pfam" id="PF18990"/>
    </source>
</evidence>
<keyword evidence="4" id="KW-1185">Reference proteome</keyword>
<evidence type="ECO:0000313" key="3">
    <source>
        <dbReference type="EMBL" id="ALO14676.1"/>
    </source>
</evidence>
<dbReference type="STRING" id="1307839.L21SP5_01009"/>
<evidence type="ECO:0000313" key="4">
    <source>
        <dbReference type="Proteomes" id="UP000064893"/>
    </source>
</evidence>
<dbReference type="KEGG" id="blq:L21SP5_01009"/>